<evidence type="ECO:0000256" key="2">
    <source>
        <dbReference type="ARBA" id="ARBA00022679"/>
    </source>
</evidence>
<evidence type="ECO:0000313" key="8">
    <source>
        <dbReference type="Proteomes" id="UP000610966"/>
    </source>
</evidence>
<dbReference type="EMBL" id="BOOG01000095">
    <property type="protein sequence ID" value="GIH73473.1"/>
    <property type="molecule type" value="Genomic_DNA"/>
</dbReference>
<protein>
    <submittedName>
        <fullName evidence="7">Methyltransferase</fullName>
    </submittedName>
</protein>
<reference evidence="7" key="1">
    <citation type="submission" date="2021-01" db="EMBL/GenBank/DDBJ databases">
        <title>Whole genome shotgun sequence of Sphaerimonospora thailandensis NBRC 107569.</title>
        <authorList>
            <person name="Komaki H."/>
            <person name="Tamura T."/>
        </authorList>
    </citation>
    <scope>NUCLEOTIDE SEQUENCE</scope>
    <source>
        <strain evidence="7">NBRC 107569</strain>
    </source>
</reference>
<dbReference type="Gene3D" id="1.10.10.10">
    <property type="entry name" value="Winged helix-like DNA-binding domain superfamily/Winged helix DNA-binding domain"/>
    <property type="match status" value="1"/>
</dbReference>
<dbReference type="InterPro" id="IPR029063">
    <property type="entry name" value="SAM-dependent_MTases_sf"/>
</dbReference>
<dbReference type="GO" id="GO:0032259">
    <property type="term" value="P:methylation"/>
    <property type="evidence" value="ECO:0007669"/>
    <property type="project" value="UniProtKB-KW"/>
</dbReference>
<evidence type="ECO:0000259" key="5">
    <source>
        <dbReference type="Pfam" id="PF00891"/>
    </source>
</evidence>
<dbReference type="Pfam" id="PF08100">
    <property type="entry name" value="Dimerisation"/>
    <property type="match status" value="1"/>
</dbReference>
<evidence type="ECO:0000256" key="3">
    <source>
        <dbReference type="ARBA" id="ARBA00022691"/>
    </source>
</evidence>
<dbReference type="Gene3D" id="1.10.287.1350">
    <property type="match status" value="1"/>
</dbReference>
<dbReference type="GO" id="GO:0008171">
    <property type="term" value="F:O-methyltransferase activity"/>
    <property type="evidence" value="ECO:0007669"/>
    <property type="project" value="InterPro"/>
</dbReference>
<organism evidence="7 8">
    <name type="scientific">Sphaerimonospora thailandensis</name>
    <dbReference type="NCBI Taxonomy" id="795644"/>
    <lineage>
        <taxon>Bacteria</taxon>
        <taxon>Bacillati</taxon>
        <taxon>Actinomycetota</taxon>
        <taxon>Actinomycetes</taxon>
        <taxon>Streptosporangiales</taxon>
        <taxon>Streptosporangiaceae</taxon>
        <taxon>Sphaerimonospora</taxon>
    </lineage>
</organism>
<evidence type="ECO:0000256" key="4">
    <source>
        <dbReference type="PIRSR" id="PIRSR005739-1"/>
    </source>
</evidence>
<feature type="domain" description="O-methyltransferase C-terminal" evidence="5">
    <location>
        <begin position="113"/>
        <end position="314"/>
    </location>
</feature>
<dbReference type="InterPro" id="IPR036390">
    <property type="entry name" value="WH_DNA-bd_sf"/>
</dbReference>
<comment type="caution">
    <text evidence="7">The sequence shown here is derived from an EMBL/GenBank/DDBJ whole genome shotgun (WGS) entry which is preliminary data.</text>
</comment>
<evidence type="ECO:0000256" key="1">
    <source>
        <dbReference type="ARBA" id="ARBA00022603"/>
    </source>
</evidence>
<dbReference type="Pfam" id="PF00891">
    <property type="entry name" value="Methyltransf_2"/>
    <property type="match status" value="1"/>
</dbReference>
<feature type="active site" description="Proton acceptor" evidence="4">
    <location>
        <position position="243"/>
    </location>
</feature>
<sequence length="335" mass="36183">MIDSNDPIWNAIIGITRLGAMATMAELGCADHLAGGPMSVTELAGACGAHAPSLGRVMRELAAIGIVRTVGPDVYELTENGQALRGDVPGSMRGALRVMVEPGYWYAMGSIPETVRRGRSMFAERFGSFYDYLAERPEFERNFNDYMRVRAASISSALPTAYDFSGFGTLVDVAGGRGHLLAAVLEANPRLRGVLFDREGVVEHAREALGGRGFDDRCEFVGGDFFRGVPDGADAYLLASIIHNWDDDDGLRILDNVRAAMADNGRVLLLETVLPDDDSPHIGKEFDLRMLALFGSGKERTRDEYAALLGKSGFTLSRVLPLPVGASLIEAIPVQ</sequence>
<evidence type="ECO:0000313" key="7">
    <source>
        <dbReference type="EMBL" id="GIH73473.1"/>
    </source>
</evidence>
<dbReference type="PROSITE" id="PS51683">
    <property type="entry name" value="SAM_OMT_II"/>
    <property type="match status" value="1"/>
</dbReference>
<evidence type="ECO:0000259" key="6">
    <source>
        <dbReference type="Pfam" id="PF08100"/>
    </source>
</evidence>
<dbReference type="GO" id="GO:0046983">
    <property type="term" value="F:protein dimerization activity"/>
    <property type="evidence" value="ECO:0007669"/>
    <property type="project" value="InterPro"/>
</dbReference>
<dbReference type="Gene3D" id="3.40.50.150">
    <property type="entry name" value="Vaccinia Virus protein VP39"/>
    <property type="match status" value="1"/>
</dbReference>
<dbReference type="InterPro" id="IPR036388">
    <property type="entry name" value="WH-like_DNA-bd_sf"/>
</dbReference>
<keyword evidence="8" id="KW-1185">Reference proteome</keyword>
<dbReference type="InterPro" id="IPR012967">
    <property type="entry name" value="COMT_dimerisation"/>
</dbReference>
<dbReference type="InterPro" id="IPR016461">
    <property type="entry name" value="COMT-like"/>
</dbReference>
<gene>
    <name evidence="7" type="ORF">Mth01_57260</name>
</gene>
<dbReference type="AlphaFoldDB" id="A0A8J3W2Q4"/>
<dbReference type="PIRSF" id="PIRSF005739">
    <property type="entry name" value="O-mtase"/>
    <property type="match status" value="1"/>
</dbReference>
<dbReference type="PANTHER" id="PTHR43712:SF2">
    <property type="entry name" value="O-METHYLTRANSFERASE CICE"/>
    <property type="match status" value="1"/>
</dbReference>
<keyword evidence="1 7" id="KW-0489">Methyltransferase</keyword>
<keyword evidence="2" id="KW-0808">Transferase</keyword>
<dbReference type="RefSeq" id="WP_239090081.1">
    <property type="nucleotide sequence ID" value="NZ_BOOG01000095.1"/>
</dbReference>
<keyword evidence="3" id="KW-0949">S-adenosyl-L-methionine</keyword>
<accession>A0A8J3W2Q4</accession>
<dbReference type="SUPFAM" id="SSF46785">
    <property type="entry name" value="Winged helix' DNA-binding domain"/>
    <property type="match status" value="1"/>
</dbReference>
<feature type="domain" description="O-methyltransferase dimerisation" evidence="6">
    <location>
        <begin position="16"/>
        <end position="83"/>
    </location>
</feature>
<dbReference type="PANTHER" id="PTHR43712">
    <property type="entry name" value="PUTATIVE (AFU_ORTHOLOGUE AFUA_4G14580)-RELATED"/>
    <property type="match status" value="1"/>
</dbReference>
<dbReference type="InterPro" id="IPR001077">
    <property type="entry name" value="COMT_C"/>
</dbReference>
<name>A0A8J3W2Q4_9ACTN</name>
<dbReference type="Proteomes" id="UP000610966">
    <property type="component" value="Unassembled WGS sequence"/>
</dbReference>
<dbReference type="SUPFAM" id="SSF53335">
    <property type="entry name" value="S-adenosyl-L-methionine-dependent methyltransferases"/>
    <property type="match status" value="1"/>
</dbReference>
<proteinExistence type="predicted"/>